<evidence type="ECO:0000256" key="4">
    <source>
        <dbReference type="PIRSR" id="PIRSR600997-1"/>
    </source>
</evidence>
<dbReference type="PROSITE" id="PS00122">
    <property type="entry name" value="CARBOXYLESTERASE_B_1"/>
    <property type="match status" value="1"/>
</dbReference>
<dbReference type="GO" id="GO:0004104">
    <property type="term" value="F:cholinesterase activity"/>
    <property type="evidence" value="ECO:0007669"/>
    <property type="project" value="InterPro"/>
</dbReference>
<comment type="similarity">
    <text evidence="1 5">Belongs to the type-B carboxylesterase/lipase family.</text>
</comment>
<feature type="active site" description="Charge relay system" evidence="4">
    <location>
        <position position="311"/>
    </location>
</feature>
<dbReference type="PANTHER" id="PTHR43918:SF4">
    <property type="entry name" value="CARBOXYLIC ESTER HYDROLASE"/>
    <property type="match status" value="1"/>
</dbReference>
<evidence type="ECO:0000259" key="7">
    <source>
        <dbReference type="Pfam" id="PF00135"/>
    </source>
</evidence>
<keyword evidence="2 5" id="KW-0378">Hydrolase</keyword>
<dbReference type="ESTHER" id="9cory-a0a1n7kbu2">
    <property type="family name" value="Carb_B_Bacteria"/>
</dbReference>
<dbReference type="InterPro" id="IPR029058">
    <property type="entry name" value="AB_hydrolase_fold"/>
</dbReference>
<dbReference type="Gene3D" id="3.40.50.1820">
    <property type="entry name" value="alpha/beta hydrolase"/>
    <property type="match status" value="1"/>
</dbReference>
<reference evidence="9" key="1">
    <citation type="submission" date="2017-01" db="EMBL/GenBank/DDBJ databases">
        <authorList>
            <person name="Varghese N."/>
            <person name="Submissions S."/>
        </authorList>
    </citation>
    <scope>NUCLEOTIDE SEQUENCE [LARGE SCALE GENOMIC DNA]</scope>
    <source>
        <strain evidence="9">DSM 44531</strain>
    </source>
</reference>
<protein>
    <recommendedName>
        <fullName evidence="5">Carboxylic ester hydrolase</fullName>
        <ecNumber evidence="5">3.1.1.-</ecNumber>
    </recommendedName>
</protein>
<evidence type="ECO:0000256" key="5">
    <source>
        <dbReference type="RuleBase" id="RU361235"/>
    </source>
</evidence>
<evidence type="ECO:0000313" key="8">
    <source>
        <dbReference type="EMBL" id="SIS59067.1"/>
    </source>
</evidence>
<dbReference type="EMBL" id="FTOF01000017">
    <property type="protein sequence ID" value="SIS59067.1"/>
    <property type="molecule type" value="Genomic_DNA"/>
</dbReference>
<evidence type="ECO:0000256" key="3">
    <source>
        <dbReference type="ARBA" id="ARBA00023157"/>
    </source>
</evidence>
<keyword evidence="3" id="KW-1015">Disulfide bond</keyword>
<dbReference type="AlphaFoldDB" id="A0A1N7KBU2"/>
<dbReference type="Pfam" id="PF00135">
    <property type="entry name" value="COesterase"/>
    <property type="match status" value="1"/>
</dbReference>
<dbReference type="InterPro" id="IPR050654">
    <property type="entry name" value="AChE-related_enzymes"/>
</dbReference>
<evidence type="ECO:0000256" key="6">
    <source>
        <dbReference type="SAM" id="MobiDB-lite"/>
    </source>
</evidence>
<dbReference type="InterPro" id="IPR019826">
    <property type="entry name" value="Carboxylesterase_B_AS"/>
</dbReference>
<keyword evidence="9" id="KW-1185">Reference proteome</keyword>
<feature type="active site" description="Acyl-ester intermediate" evidence="4">
    <location>
        <position position="187"/>
    </location>
</feature>
<dbReference type="OrthoDB" id="3199405at2"/>
<feature type="active site" description="Charge relay system" evidence="4">
    <location>
        <position position="404"/>
    </location>
</feature>
<dbReference type="PRINTS" id="PR00878">
    <property type="entry name" value="CHOLNESTRASE"/>
</dbReference>
<evidence type="ECO:0000256" key="2">
    <source>
        <dbReference type="ARBA" id="ARBA00022801"/>
    </source>
</evidence>
<dbReference type="Proteomes" id="UP000186292">
    <property type="component" value="Unassembled WGS sequence"/>
</dbReference>
<evidence type="ECO:0000313" key="9">
    <source>
        <dbReference type="Proteomes" id="UP000186292"/>
    </source>
</evidence>
<name>A0A1N7KBU2_9CORY</name>
<evidence type="ECO:0000256" key="1">
    <source>
        <dbReference type="ARBA" id="ARBA00005964"/>
    </source>
</evidence>
<feature type="domain" description="Carboxylesterase type B" evidence="7">
    <location>
        <begin position="4"/>
        <end position="459"/>
    </location>
</feature>
<feature type="region of interest" description="Disordered" evidence="6">
    <location>
        <begin position="28"/>
        <end position="48"/>
    </location>
</feature>
<dbReference type="RefSeq" id="WP_076599969.1">
    <property type="nucleotide sequence ID" value="NZ_CP046976.1"/>
</dbReference>
<dbReference type="SUPFAM" id="SSF53474">
    <property type="entry name" value="alpha/beta-Hydrolases"/>
    <property type="match status" value="1"/>
</dbReference>
<dbReference type="EC" id="3.1.1.-" evidence="5"/>
<dbReference type="InterPro" id="IPR002018">
    <property type="entry name" value="CarbesteraseB"/>
</dbReference>
<sequence length="523" mass="57058">MVTEPVVRTTAGLVRGIVDPTTGMRTWRGVPYGAPTHGERRFRAPRPPEPWDGERDAGHFAHPAMQGTYGWNDRVKGTEDCLVLDIVRPDTDDELPVVVYMHGGTFLTGSSHEKVLQGHRFAQATDIVYVSINFRLGVLGYLDLRSLGPDCVGNPGTMDQILALEWVQDNIAAFGGDPDRVTIMGESAGAASVTTLMSSPVARGLFHGAVAQSAPAAAVHSRIQAAMWVRKLLDGMGLSRLSTLQDLREVDGEELVRVGNSLLIRSGELPYLNLAFMPTVDGEVLPAHPIDVFTANEEAPVPLIIGSNSGEASFTKAMYFFSRSRGRAARRLLEVFDPGHADAILAAYNGAQTRSDFAELIADAVFWAPSVRLATEHRRVADVWMYHFDHAAPAVKRLGIGAVHTADLEAVFGEPFTSPAGILQRLGPQSDFETVSEMMQRNWGSFFHTGQVGEEWPVYGFRSDDAPGRATAVISADPKVVRDPKAEKRRAWEGFKFTSWGSGRPEILESLTDFLGLDPEDIP</sequence>
<dbReference type="InterPro" id="IPR000997">
    <property type="entry name" value="Cholinesterase"/>
</dbReference>
<accession>A0A1N7KBU2</accession>
<dbReference type="STRING" id="1161099.SAMN05444817_1175"/>
<proteinExistence type="inferred from homology"/>
<dbReference type="PANTHER" id="PTHR43918">
    <property type="entry name" value="ACETYLCHOLINESTERASE"/>
    <property type="match status" value="1"/>
</dbReference>
<gene>
    <name evidence="8" type="ORF">SAMN05444817_1175</name>
</gene>
<organism evidence="8 9">
    <name type="scientific">Corynebacterium appendicis CIP 107643</name>
    <dbReference type="NCBI Taxonomy" id="1161099"/>
    <lineage>
        <taxon>Bacteria</taxon>
        <taxon>Bacillati</taxon>
        <taxon>Actinomycetota</taxon>
        <taxon>Actinomycetes</taxon>
        <taxon>Mycobacteriales</taxon>
        <taxon>Corynebacteriaceae</taxon>
        <taxon>Corynebacterium</taxon>
    </lineage>
</organism>